<keyword evidence="3" id="KW-1185">Reference proteome</keyword>
<dbReference type="Gramene" id="KQL16105">
    <property type="protein sequence ID" value="KQL16105"/>
    <property type="gene ID" value="SETIT_023573mg"/>
</dbReference>
<dbReference type="EnsemblPlants" id="KQL16105">
    <property type="protein sequence ID" value="KQL16105"/>
    <property type="gene ID" value="SETIT_023573mg"/>
</dbReference>
<feature type="region of interest" description="Disordered" evidence="1">
    <location>
        <begin position="1"/>
        <end position="29"/>
    </location>
</feature>
<dbReference type="Proteomes" id="UP000004995">
    <property type="component" value="Unassembled WGS sequence"/>
</dbReference>
<proteinExistence type="predicted"/>
<accession>K3ZAK2</accession>
<evidence type="ECO:0000256" key="1">
    <source>
        <dbReference type="SAM" id="MobiDB-lite"/>
    </source>
</evidence>
<evidence type="ECO:0000313" key="3">
    <source>
        <dbReference type="Proteomes" id="UP000004995"/>
    </source>
</evidence>
<protein>
    <submittedName>
        <fullName evidence="2">Uncharacterized protein</fullName>
    </submittedName>
</protein>
<dbReference type="EMBL" id="AGNK02001847">
    <property type="status" value="NOT_ANNOTATED_CDS"/>
    <property type="molecule type" value="Genomic_DNA"/>
</dbReference>
<dbReference type="AlphaFoldDB" id="K3ZAK2"/>
<dbReference type="InParanoid" id="K3ZAK2"/>
<name>K3ZAK2_SETIT</name>
<reference evidence="3" key="1">
    <citation type="journal article" date="2012" name="Nat. Biotechnol.">
        <title>Reference genome sequence of the model plant Setaria.</title>
        <authorList>
            <person name="Bennetzen J.L."/>
            <person name="Schmutz J."/>
            <person name="Wang H."/>
            <person name="Percifield R."/>
            <person name="Hawkins J."/>
            <person name="Pontaroli A.C."/>
            <person name="Estep M."/>
            <person name="Feng L."/>
            <person name="Vaughn J.N."/>
            <person name="Grimwood J."/>
            <person name="Jenkins J."/>
            <person name="Barry K."/>
            <person name="Lindquist E."/>
            <person name="Hellsten U."/>
            <person name="Deshpande S."/>
            <person name="Wang X."/>
            <person name="Wu X."/>
            <person name="Mitros T."/>
            <person name="Triplett J."/>
            <person name="Yang X."/>
            <person name="Ye C.Y."/>
            <person name="Mauro-Herrera M."/>
            <person name="Wang L."/>
            <person name="Li P."/>
            <person name="Sharma M."/>
            <person name="Sharma R."/>
            <person name="Ronald P.C."/>
            <person name="Panaud O."/>
            <person name="Kellogg E.A."/>
            <person name="Brutnell T.P."/>
            <person name="Doust A.N."/>
            <person name="Tuskan G.A."/>
            <person name="Rokhsar D."/>
            <person name="Devos K.M."/>
        </authorList>
    </citation>
    <scope>NUCLEOTIDE SEQUENCE [LARGE SCALE GENOMIC DNA]</scope>
    <source>
        <strain evidence="3">cv. Yugu1</strain>
    </source>
</reference>
<dbReference type="HOGENOM" id="CLU_1809543_0_0_1"/>
<feature type="compositionally biased region" description="Basic residues" evidence="1">
    <location>
        <begin position="10"/>
        <end position="19"/>
    </location>
</feature>
<evidence type="ECO:0000313" key="2">
    <source>
        <dbReference type="EnsemblPlants" id="KQL16105"/>
    </source>
</evidence>
<sequence length="143" mass="16082">MVARCAPGPRAHHRGRSPTHRVEQGGGGGSSLCRHSLGARHRLAARVEHGVVVSSRSSTSYYSFTHQISLLLPFSDFPLIELIPDLGFRPWELLLRCTAWLSIPCINFCIWTQISSLINPQSLFFPVFSIYHCSVVLQFLMLY</sequence>
<reference evidence="2" key="2">
    <citation type="submission" date="2018-08" db="UniProtKB">
        <authorList>
            <consortium name="EnsemblPlants"/>
        </authorList>
    </citation>
    <scope>IDENTIFICATION</scope>
    <source>
        <strain evidence="2">Yugu1</strain>
    </source>
</reference>
<organism evidence="2 3">
    <name type="scientific">Setaria italica</name>
    <name type="common">Foxtail millet</name>
    <name type="synonym">Panicum italicum</name>
    <dbReference type="NCBI Taxonomy" id="4555"/>
    <lineage>
        <taxon>Eukaryota</taxon>
        <taxon>Viridiplantae</taxon>
        <taxon>Streptophyta</taxon>
        <taxon>Embryophyta</taxon>
        <taxon>Tracheophyta</taxon>
        <taxon>Spermatophyta</taxon>
        <taxon>Magnoliopsida</taxon>
        <taxon>Liliopsida</taxon>
        <taxon>Poales</taxon>
        <taxon>Poaceae</taxon>
        <taxon>PACMAD clade</taxon>
        <taxon>Panicoideae</taxon>
        <taxon>Panicodae</taxon>
        <taxon>Paniceae</taxon>
        <taxon>Cenchrinae</taxon>
        <taxon>Setaria</taxon>
    </lineage>
</organism>